<dbReference type="KEGG" id="pkb:B4V02_07280"/>
<reference evidence="1 2" key="1">
    <citation type="submission" date="2017-03" db="EMBL/GenBank/DDBJ databases">
        <title>Complete genome sequence of Paenibacillus Kribbensis producing bioflocculants.</title>
        <authorList>
            <person name="Lee H.-G."/>
            <person name="Oh H.-M."/>
        </authorList>
    </citation>
    <scope>NUCLEOTIDE SEQUENCE [LARGE SCALE GENOMIC DNA]</scope>
    <source>
        <strain evidence="1 2">AM49</strain>
    </source>
</reference>
<dbReference type="AlphaFoldDB" id="A0A222WKL6"/>
<organism evidence="1 2">
    <name type="scientific">Paenibacillus kribbensis</name>
    <dbReference type="NCBI Taxonomy" id="172713"/>
    <lineage>
        <taxon>Bacteria</taxon>
        <taxon>Bacillati</taxon>
        <taxon>Bacillota</taxon>
        <taxon>Bacilli</taxon>
        <taxon>Bacillales</taxon>
        <taxon>Paenibacillaceae</taxon>
        <taxon>Paenibacillus</taxon>
    </lineage>
</organism>
<dbReference type="OrthoDB" id="6883568at2"/>
<dbReference type="Proteomes" id="UP000214666">
    <property type="component" value="Chromosome"/>
</dbReference>
<protein>
    <submittedName>
        <fullName evidence="1">Uncharacterized protein</fullName>
    </submittedName>
</protein>
<dbReference type="RefSeq" id="WP_094154283.1">
    <property type="nucleotide sequence ID" value="NZ_CP020028.1"/>
</dbReference>
<dbReference type="Pfam" id="PF20131">
    <property type="entry name" value="MC3"/>
    <property type="match status" value="1"/>
</dbReference>
<keyword evidence="2" id="KW-1185">Reference proteome</keyword>
<evidence type="ECO:0000313" key="1">
    <source>
        <dbReference type="EMBL" id="ASR46494.1"/>
    </source>
</evidence>
<name>A0A222WKL6_9BACL</name>
<gene>
    <name evidence="1" type="ORF">B4V02_07280</name>
</gene>
<proteinExistence type="predicted"/>
<sequence>MDSIDVFSVTNPALGSLVLWSFLQGYENKQQKGCPFPLVFFPLPLVISKSIRDEFKGTNAETGLYTWITRKQSILVNLDIRINRTSQLTRSAVIFGCANELMNFQPDGTIISRSRGLYKNRLQNSSEEIKQMVNTSRKLGIWFSQIDSTASILNSLGLTL</sequence>
<dbReference type="InterPro" id="IPR045390">
    <property type="entry name" value="ABC-3C_MC3"/>
</dbReference>
<dbReference type="EMBL" id="CP020028">
    <property type="protein sequence ID" value="ASR46494.1"/>
    <property type="molecule type" value="Genomic_DNA"/>
</dbReference>
<evidence type="ECO:0000313" key="2">
    <source>
        <dbReference type="Proteomes" id="UP000214666"/>
    </source>
</evidence>
<accession>A0A222WKL6</accession>